<organism evidence="1 2">
    <name type="scientific">Methanosphaerula palustris (strain ATCC BAA-1556 / DSM 19958 / E1-9c)</name>
    <dbReference type="NCBI Taxonomy" id="521011"/>
    <lineage>
        <taxon>Archaea</taxon>
        <taxon>Methanobacteriati</taxon>
        <taxon>Methanobacteriota</taxon>
        <taxon>Stenosarchaea group</taxon>
        <taxon>Methanomicrobia</taxon>
        <taxon>Methanomicrobiales</taxon>
        <taxon>Methanoregulaceae</taxon>
        <taxon>Methanosphaerula</taxon>
    </lineage>
</organism>
<dbReference type="AlphaFoldDB" id="B8GKK3"/>
<dbReference type="KEGG" id="mpl:Mpal_0513"/>
<dbReference type="PIRSF" id="PIRSF019202">
    <property type="entry name" value="UCP019202"/>
    <property type="match status" value="1"/>
</dbReference>
<dbReference type="Proteomes" id="UP000002457">
    <property type="component" value="Chromosome"/>
</dbReference>
<gene>
    <name evidence="1" type="ordered locus">Mpal_0513</name>
</gene>
<dbReference type="STRING" id="521011.Mpal_0513"/>
<dbReference type="EMBL" id="CP001338">
    <property type="protein sequence ID" value="ACL15886.1"/>
    <property type="molecule type" value="Genomic_DNA"/>
</dbReference>
<dbReference type="Pfam" id="PF04254">
    <property type="entry name" value="DUF432"/>
    <property type="match status" value="1"/>
</dbReference>
<evidence type="ECO:0000313" key="1">
    <source>
        <dbReference type="EMBL" id="ACL15886.1"/>
    </source>
</evidence>
<accession>B8GKK3</accession>
<reference evidence="1 2" key="1">
    <citation type="journal article" date="2015" name="Genome Announc.">
        <title>Complete Genome Sequence of Methanosphaerula palustris E1-9CT, a Hydrogenotrophic Methanogen Isolated from a Minerotrophic Fen Peatland.</title>
        <authorList>
            <person name="Cadillo-Quiroz H."/>
            <person name="Browne P."/>
            <person name="Kyrpides N."/>
            <person name="Woyke T."/>
            <person name="Goodwin L."/>
            <person name="Detter C."/>
            <person name="Yavitt J.B."/>
            <person name="Zinder S.H."/>
        </authorList>
    </citation>
    <scope>NUCLEOTIDE SEQUENCE [LARGE SCALE GENOMIC DNA]</scope>
    <source>
        <strain evidence="2">ATCC BAA-1556 / DSM 19958 / E1-9c</strain>
    </source>
</reference>
<evidence type="ECO:0008006" key="3">
    <source>
        <dbReference type="Google" id="ProtNLM"/>
    </source>
</evidence>
<dbReference type="HOGENOM" id="CLU_096705_1_0_2"/>
<dbReference type="eggNOG" id="arCOG01766">
    <property type="taxonomic scope" value="Archaea"/>
</dbReference>
<keyword evidence="2" id="KW-1185">Reference proteome</keyword>
<sequence>MSLPAMVSVYGTYGYEATIGTDQINLSISRRSGMVEYSRNCAGATVKKHVASLDGRIIINPIEPVNLPEEVTRYLEVQFEPLLLEPSSHQTVYLTFPVEIGVFIAAQEDVHLVDIFSLNQPRYSLYGQPDWGYITRWHRSVLYHEIPITDPLREGVLALEIKNDASTWVEVNRAVFDSVGMKIYYNSFVAMWAEMRIINSTVAETNFFDSPLVRGMTRSLEHYTIMKIPGLHREEFLMDAGLN</sequence>
<evidence type="ECO:0000313" key="2">
    <source>
        <dbReference type="Proteomes" id="UP000002457"/>
    </source>
</evidence>
<proteinExistence type="predicted"/>
<protein>
    <recommendedName>
        <fullName evidence="3">DUF432 domain-containing protein</fullName>
    </recommendedName>
</protein>
<dbReference type="InterPro" id="IPR007366">
    <property type="entry name" value="DUF432"/>
</dbReference>
<name>B8GKK3_METPE</name>